<dbReference type="Proteomes" id="UP001249851">
    <property type="component" value="Unassembled WGS sequence"/>
</dbReference>
<name>A0AAD9PXU7_ACRCE</name>
<feature type="transmembrane region" description="Helical" evidence="8">
    <location>
        <begin position="209"/>
        <end position="228"/>
    </location>
</feature>
<feature type="domain" description="G-protein coupled receptors family 1 profile" evidence="9">
    <location>
        <begin position="63"/>
        <end position="321"/>
    </location>
</feature>
<keyword evidence="3 8" id="KW-1133">Transmembrane helix</keyword>
<evidence type="ECO:0000256" key="3">
    <source>
        <dbReference type="ARBA" id="ARBA00022989"/>
    </source>
</evidence>
<feature type="transmembrane region" description="Helical" evidence="8">
    <location>
        <begin position="162"/>
        <end position="183"/>
    </location>
</feature>
<feature type="transmembrane region" description="Helical" evidence="8">
    <location>
        <begin position="84"/>
        <end position="104"/>
    </location>
</feature>
<dbReference type="EMBL" id="JARQWQ010000105">
    <property type="protein sequence ID" value="KAK2550851.1"/>
    <property type="molecule type" value="Genomic_DNA"/>
</dbReference>
<feature type="transmembrane region" description="Helical" evidence="8">
    <location>
        <begin position="294"/>
        <end position="312"/>
    </location>
</feature>
<keyword evidence="7" id="KW-0807">Transducer</keyword>
<keyword evidence="4" id="KW-0297">G-protein coupled receptor</keyword>
<dbReference type="GO" id="GO:0005886">
    <property type="term" value="C:plasma membrane"/>
    <property type="evidence" value="ECO:0007669"/>
    <property type="project" value="TreeGrafter"/>
</dbReference>
<dbReference type="PRINTS" id="PR00237">
    <property type="entry name" value="GPCRRHODOPSN"/>
</dbReference>
<dbReference type="PANTHER" id="PTHR45695">
    <property type="entry name" value="LEUCOKININ RECEPTOR-RELATED"/>
    <property type="match status" value="1"/>
</dbReference>
<evidence type="ECO:0000256" key="4">
    <source>
        <dbReference type="ARBA" id="ARBA00023040"/>
    </source>
</evidence>
<evidence type="ECO:0000313" key="11">
    <source>
        <dbReference type="Proteomes" id="UP001249851"/>
    </source>
</evidence>
<dbReference type="PROSITE" id="PS50262">
    <property type="entry name" value="G_PROTEIN_RECEP_F1_2"/>
    <property type="match status" value="1"/>
</dbReference>
<gene>
    <name evidence="10" type="ORF">P5673_028366</name>
</gene>
<dbReference type="InterPro" id="IPR017452">
    <property type="entry name" value="GPCR_Rhodpsn_7TM"/>
</dbReference>
<keyword evidence="11" id="KW-1185">Reference proteome</keyword>
<evidence type="ECO:0000256" key="5">
    <source>
        <dbReference type="ARBA" id="ARBA00023136"/>
    </source>
</evidence>
<dbReference type="SUPFAM" id="SSF81321">
    <property type="entry name" value="Family A G protein-coupled receptor-like"/>
    <property type="match status" value="1"/>
</dbReference>
<evidence type="ECO:0000256" key="2">
    <source>
        <dbReference type="ARBA" id="ARBA00022692"/>
    </source>
</evidence>
<keyword evidence="6 10" id="KW-0675">Receptor</keyword>
<dbReference type="Gene3D" id="1.20.1070.10">
    <property type="entry name" value="Rhodopsin 7-helix transmembrane proteins"/>
    <property type="match status" value="1"/>
</dbReference>
<reference evidence="10" key="1">
    <citation type="journal article" date="2023" name="G3 (Bethesda)">
        <title>Whole genome assembly and annotation of the endangered Caribbean coral Acropora cervicornis.</title>
        <authorList>
            <person name="Selwyn J.D."/>
            <person name="Vollmer S.V."/>
        </authorList>
    </citation>
    <scope>NUCLEOTIDE SEQUENCE</scope>
    <source>
        <strain evidence="10">K2</strain>
    </source>
</reference>
<dbReference type="GO" id="GO:0004930">
    <property type="term" value="F:G protein-coupled receptor activity"/>
    <property type="evidence" value="ECO:0007669"/>
    <property type="project" value="UniProtKB-KW"/>
</dbReference>
<keyword evidence="5 8" id="KW-0472">Membrane</keyword>
<dbReference type="AlphaFoldDB" id="A0AAD9PXU7"/>
<evidence type="ECO:0000256" key="1">
    <source>
        <dbReference type="ARBA" id="ARBA00004141"/>
    </source>
</evidence>
<evidence type="ECO:0000259" key="9">
    <source>
        <dbReference type="PROSITE" id="PS50262"/>
    </source>
</evidence>
<dbReference type="SMART" id="SM01381">
    <property type="entry name" value="7TM_GPCR_Srsx"/>
    <property type="match status" value="1"/>
</dbReference>
<keyword evidence="2 8" id="KW-0812">Transmembrane</keyword>
<dbReference type="CDD" id="cd00637">
    <property type="entry name" value="7tm_classA_rhodopsin-like"/>
    <property type="match status" value="1"/>
</dbReference>
<evidence type="ECO:0000256" key="7">
    <source>
        <dbReference type="ARBA" id="ARBA00023224"/>
    </source>
</evidence>
<dbReference type="PANTHER" id="PTHR45695:SF9">
    <property type="entry name" value="LEUCOKININ RECEPTOR"/>
    <property type="match status" value="1"/>
</dbReference>
<protein>
    <submittedName>
        <fullName evidence="10">Neuropeptide Y receptor type 2</fullName>
    </submittedName>
</protein>
<organism evidence="10 11">
    <name type="scientific">Acropora cervicornis</name>
    <name type="common">Staghorn coral</name>
    <dbReference type="NCBI Taxonomy" id="6130"/>
    <lineage>
        <taxon>Eukaryota</taxon>
        <taxon>Metazoa</taxon>
        <taxon>Cnidaria</taxon>
        <taxon>Anthozoa</taxon>
        <taxon>Hexacorallia</taxon>
        <taxon>Scleractinia</taxon>
        <taxon>Astrocoeniina</taxon>
        <taxon>Acroporidae</taxon>
        <taxon>Acropora</taxon>
    </lineage>
</organism>
<feature type="transmembrane region" description="Helical" evidence="8">
    <location>
        <begin position="124"/>
        <end position="141"/>
    </location>
</feature>
<feature type="transmembrane region" description="Helical" evidence="8">
    <location>
        <begin position="262"/>
        <end position="282"/>
    </location>
</feature>
<comment type="subcellular location">
    <subcellularLocation>
        <location evidence="1">Membrane</location>
        <topology evidence="1">Multi-pass membrane protein</topology>
    </subcellularLocation>
</comment>
<comment type="caution">
    <text evidence="10">The sequence shown here is derived from an EMBL/GenBank/DDBJ whole genome shotgun (WGS) entry which is preliminary data.</text>
</comment>
<evidence type="ECO:0000256" key="8">
    <source>
        <dbReference type="SAM" id="Phobius"/>
    </source>
</evidence>
<sequence length="339" mass="38883">MGDSPNPTTASENFTPSLLDDVMFSSPGPREPASFGNLGLYEQPYAITLTILFSAVAFFGVFLNSIIVFTVYRCPEMRNPCNLLIMNIAVSDLAVASLAAPLRIIEVFVGWPFGEFLCRLLVPMQDLFVTVSVVSHTIIALERFRAIVRPLKRRMSLRNTKYVIISIWPVCYITASLPIAPVLKMQEYNGIRLCMPEWPFDLYRTVYEVYLVVVFIVIPVFIQSMAYFKILKTLQTRLAPMCATPSNRMLSRAIQHRKRRRLIKTLAILVFVFQVCFIPRGVMLLVHEFGGRDINLTVFWFVSLVTLILFYLKHVMNPIILFATSSEFRRWNCLRILCQ</sequence>
<dbReference type="Pfam" id="PF00001">
    <property type="entry name" value="7tm_1"/>
    <property type="match status" value="1"/>
</dbReference>
<reference evidence="10" key="2">
    <citation type="journal article" date="2023" name="Science">
        <title>Genomic signatures of disease resistance in endangered staghorn corals.</title>
        <authorList>
            <person name="Vollmer S.V."/>
            <person name="Selwyn J.D."/>
            <person name="Despard B.A."/>
            <person name="Roesel C.L."/>
        </authorList>
    </citation>
    <scope>NUCLEOTIDE SEQUENCE</scope>
    <source>
        <strain evidence="10">K2</strain>
    </source>
</reference>
<evidence type="ECO:0000313" key="10">
    <source>
        <dbReference type="EMBL" id="KAK2550851.1"/>
    </source>
</evidence>
<accession>A0AAD9PXU7</accession>
<proteinExistence type="predicted"/>
<feature type="transmembrane region" description="Helical" evidence="8">
    <location>
        <begin position="45"/>
        <end position="72"/>
    </location>
</feature>
<evidence type="ECO:0000256" key="6">
    <source>
        <dbReference type="ARBA" id="ARBA00023170"/>
    </source>
</evidence>
<dbReference type="InterPro" id="IPR000276">
    <property type="entry name" value="GPCR_Rhodpsn"/>
</dbReference>